<proteinExistence type="predicted"/>
<dbReference type="AlphaFoldDB" id="A0A6C0KLZ9"/>
<protein>
    <submittedName>
        <fullName evidence="1">Uncharacterized protein</fullName>
    </submittedName>
</protein>
<accession>A0A6C0KLZ9</accession>
<organism evidence="1">
    <name type="scientific">viral metagenome</name>
    <dbReference type="NCBI Taxonomy" id="1070528"/>
    <lineage>
        <taxon>unclassified sequences</taxon>
        <taxon>metagenomes</taxon>
        <taxon>organismal metagenomes</taxon>
    </lineage>
</organism>
<evidence type="ECO:0000313" key="1">
    <source>
        <dbReference type="EMBL" id="QHU17364.1"/>
    </source>
</evidence>
<name>A0A6C0KLZ9_9ZZZZ</name>
<dbReference type="EMBL" id="MN740902">
    <property type="protein sequence ID" value="QHU17364.1"/>
    <property type="molecule type" value="Genomic_DNA"/>
</dbReference>
<sequence length="97" mass="11213">MTIQEQITNLPETVQKEIYADVHRAKQLYTQIKSAITDTNVNNLSTLLGEVLENSIVLSYLQTKIPTFIETQQQIILSHQTKDEFAELWHKLLTTKQ</sequence>
<reference evidence="1" key="1">
    <citation type="journal article" date="2020" name="Nature">
        <title>Giant virus diversity and host interactions through global metagenomics.</title>
        <authorList>
            <person name="Schulz F."/>
            <person name="Roux S."/>
            <person name="Paez-Espino D."/>
            <person name="Jungbluth S."/>
            <person name="Walsh D.A."/>
            <person name="Denef V.J."/>
            <person name="McMahon K.D."/>
            <person name="Konstantinidis K.T."/>
            <person name="Eloe-Fadrosh E.A."/>
            <person name="Kyrpides N.C."/>
            <person name="Woyke T."/>
        </authorList>
    </citation>
    <scope>NUCLEOTIDE SEQUENCE</scope>
    <source>
        <strain evidence="1">GVMAG-S-3300012000-57</strain>
    </source>
</reference>